<organism evidence="2">
    <name type="scientific">mine drainage metagenome</name>
    <dbReference type="NCBI Taxonomy" id="410659"/>
    <lineage>
        <taxon>unclassified sequences</taxon>
        <taxon>metagenomes</taxon>
        <taxon>ecological metagenomes</taxon>
    </lineage>
</organism>
<dbReference type="AlphaFoldDB" id="E6PK31"/>
<evidence type="ECO:0000256" key="1">
    <source>
        <dbReference type="SAM" id="MobiDB-lite"/>
    </source>
</evidence>
<gene>
    <name evidence="2" type="ORF">CARN2_0672</name>
</gene>
<sequence>MGDRLEATHKAPPPVLPHGVGEVRKALREFEGCPPGLPREVGEVPAPPHAWGGVGSGSDGHGCGKQPSSFCHIARRCRAGAYVGRNGTLADPVRMAMAGATVIARHRGSMI</sequence>
<proteinExistence type="predicted"/>
<comment type="caution">
    <text evidence="2">The sequence shown here is derived from an EMBL/GenBank/DDBJ whole genome shotgun (WGS) entry which is preliminary data.</text>
</comment>
<protein>
    <submittedName>
        <fullName evidence="2">Uncharacterized protein</fullName>
    </submittedName>
</protein>
<name>E6PK31_9ZZZZ</name>
<dbReference type="EMBL" id="CABM01000004">
    <property type="protein sequence ID" value="CBH95282.1"/>
    <property type="molecule type" value="Genomic_DNA"/>
</dbReference>
<reference evidence="2" key="1">
    <citation type="submission" date="2009-10" db="EMBL/GenBank/DDBJ databases">
        <title>Diversity of trophic interactions inside an arsenic-rich microbial ecosystem.</title>
        <authorList>
            <person name="Bertin P.N."/>
            <person name="Heinrich-Salmeron A."/>
            <person name="Pelletier E."/>
            <person name="Goulhen-Chollet F."/>
            <person name="Arsene-Ploetze F."/>
            <person name="Gallien S."/>
            <person name="Calteau A."/>
            <person name="Vallenet D."/>
            <person name="Casiot C."/>
            <person name="Chane-Woon-Ming B."/>
            <person name="Giloteaux L."/>
            <person name="Barakat M."/>
            <person name="Bonnefoy V."/>
            <person name="Bruneel O."/>
            <person name="Chandler M."/>
            <person name="Cleiss J."/>
            <person name="Duran R."/>
            <person name="Elbaz-Poulichet F."/>
            <person name="Fonknechten N."/>
            <person name="Lauga B."/>
            <person name="Mornico D."/>
            <person name="Ortet P."/>
            <person name="Schaeffer C."/>
            <person name="Siguier P."/>
            <person name="Alexander Thil Smith A."/>
            <person name="Van Dorsselaer A."/>
            <person name="Weissenbach J."/>
            <person name="Medigue C."/>
            <person name="Le Paslier D."/>
        </authorList>
    </citation>
    <scope>NUCLEOTIDE SEQUENCE</scope>
</reference>
<accession>E6PK31</accession>
<feature type="region of interest" description="Disordered" evidence="1">
    <location>
        <begin position="34"/>
        <end position="59"/>
    </location>
</feature>
<evidence type="ECO:0000313" key="2">
    <source>
        <dbReference type="EMBL" id="CBH95282.1"/>
    </source>
</evidence>